<keyword evidence="3" id="KW-0378">Hydrolase</keyword>
<sequence>MRTDEDQPTAVGDSVDLAQWQHVFEGLMGRVAGRFSRVGPRRRARAFVLGLLADLPRKNCWTIAEHAGDTSPAGMQHLLSRASWDADQVRDDLRDFVVDNLGDENPVLVVDETGDLKKGIATVGVQRQYTGTAGRIENSQVAVYLVYATSAGHAAIDPEGFPRTPAPVPEALRRLMRLVTAQQGDRLRDDATALLTARHPADLVGWRPHRGGRGIADALPGKPRGTTERTAPP</sequence>
<dbReference type="PANTHER" id="PTHR33627:SF1">
    <property type="entry name" value="TRANSPOSASE"/>
    <property type="match status" value="1"/>
</dbReference>
<dbReference type="Pfam" id="PF13546">
    <property type="entry name" value="DDE_5"/>
    <property type="match status" value="1"/>
</dbReference>
<feature type="region of interest" description="Disordered" evidence="1">
    <location>
        <begin position="205"/>
        <end position="233"/>
    </location>
</feature>
<comment type="caution">
    <text evidence="3">The sequence shown here is derived from an EMBL/GenBank/DDBJ whole genome shotgun (WGS) entry which is preliminary data.</text>
</comment>
<evidence type="ECO:0000313" key="3">
    <source>
        <dbReference type="EMBL" id="ROR35831.1"/>
    </source>
</evidence>
<dbReference type="EMBL" id="RJVJ01000003">
    <property type="protein sequence ID" value="ROR35831.1"/>
    <property type="molecule type" value="Genomic_DNA"/>
</dbReference>
<name>A0A8G1UEL3_9ACTN</name>
<reference evidence="3 4" key="1">
    <citation type="submission" date="2018-11" db="EMBL/GenBank/DDBJ databases">
        <title>Sequencing the genomes of 1000 actinobacteria strains.</title>
        <authorList>
            <person name="Klenk H.-P."/>
        </authorList>
    </citation>
    <scope>NUCLEOTIDE SEQUENCE [LARGE SCALE GENOMIC DNA]</scope>
    <source>
        <strain evidence="3 4">DSM 44780</strain>
    </source>
</reference>
<dbReference type="InterPro" id="IPR039365">
    <property type="entry name" value="IS701-like"/>
</dbReference>
<evidence type="ECO:0000256" key="1">
    <source>
        <dbReference type="SAM" id="MobiDB-lite"/>
    </source>
</evidence>
<keyword evidence="3" id="KW-0540">Nuclease</keyword>
<evidence type="ECO:0000259" key="2">
    <source>
        <dbReference type="Pfam" id="PF13546"/>
    </source>
</evidence>
<accession>A0A8G1UEL3</accession>
<dbReference type="InterPro" id="IPR038721">
    <property type="entry name" value="IS701-like_DDE_dom"/>
</dbReference>
<dbReference type="PANTHER" id="PTHR33627">
    <property type="entry name" value="TRANSPOSASE"/>
    <property type="match status" value="1"/>
</dbReference>
<feature type="domain" description="Transposase IS701-like DDE" evidence="2">
    <location>
        <begin position="37"/>
        <end position="162"/>
    </location>
</feature>
<dbReference type="Proteomes" id="UP000267408">
    <property type="component" value="Unassembled WGS sequence"/>
</dbReference>
<gene>
    <name evidence="3" type="ORF">EDD39_7495</name>
</gene>
<organism evidence="3 4">
    <name type="scientific">Kitasatospora cineracea</name>
    <dbReference type="NCBI Taxonomy" id="88074"/>
    <lineage>
        <taxon>Bacteria</taxon>
        <taxon>Bacillati</taxon>
        <taxon>Actinomycetota</taxon>
        <taxon>Actinomycetes</taxon>
        <taxon>Kitasatosporales</taxon>
        <taxon>Streptomycetaceae</taxon>
        <taxon>Kitasatospora</taxon>
    </lineage>
</organism>
<keyword evidence="3" id="KW-0255">Endonuclease</keyword>
<proteinExistence type="predicted"/>
<evidence type="ECO:0000313" key="4">
    <source>
        <dbReference type="Proteomes" id="UP000267408"/>
    </source>
</evidence>
<dbReference type="AlphaFoldDB" id="A0A8G1UEL3"/>
<dbReference type="GO" id="GO:0004519">
    <property type="term" value="F:endonuclease activity"/>
    <property type="evidence" value="ECO:0007669"/>
    <property type="project" value="UniProtKB-KW"/>
</dbReference>
<protein>
    <submittedName>
        <fullName evidence="3">DDE superfamily endonuclease</fullName>
    </submittedName>
</protein>